<evidence type="ECO:0000313" key="7">
    <source>
        <dbReference type="Proteomes" id="UP000283586"/>
    </source>
</evidence>
<sequence>MFKRKMLKRKLFSCLAYVVFAASLFATACSGRKTQQESVELKKIVIAEPLHSIGYLPLYIGQQEGFFAEEGLDVEVIQATGGSHVTSVMSGDAWGVIGGVDSNAIPNASGNCPDPVIAVCNCVNRANVYLCAAVGEEYTGNTDEELAQYFKGKKINSGRFGGSPNLCVRYLLLSIGLDPDKDVVMVEPADMSTSVAVVQSGQADISWAAEPQIVDGMKSGVWTDAFYQFTDLGDYAYSVLSVSQSTIRNDPETVQHFVNAMLKSLSAAQDKKTAVRAAGKEFPTTPTEDIEAAIDRAYKDGLWSVDGIITPEAVKNDMEVSIASDVYQGTYQYDELVDMQFVENAQKQN</sequence>
<dbReference type="PANTHER" id="PTHR30024">
    <property type="entry name" value="ALIPHATIC SULFONATES-BINDING PROTEIN-RELATED"/>
    <property type="match status" value="1"/>
</dbReference>
<reference evidence="6 7" key="1">
    <citation type="submission" date="2018-08" db="EMBL/GenBank/DDBJ databases">
        <title>A genome reference for cultivated species of the human gut microbiota.</title>
        <authorList>
            <person name="Zou Y."/>
            <person name="Xue W."/>
            <person name="Luo G."/>
        </authorList>
    </citation>
    <scope>NUCLEOTIDE SEQUENCE [LARGE SCALE GENOMIC DNA]</scope>
    <source>
        <strain evidence="6 7">AF31-21AC</strain>
    </source>
</reference>
<evidence type="ECO:0000256" key="2">
    <source>
        <dbReference type="ARBA" id="ARBA00010742"/>
    </source>
</evidence>
<dbReference type="AlphaFoldDB" id="A0A3R6H1L8"/>
<accession>A0A3R6H1L8</accession>
<dbReference type="Gene3D" id="3.40.190.10">
    <property type="entry name" value="Periplasmic binding protein-like II"/>
    <property type="match status" value="2"/>
</dbReference>
<dbReference type="OrthoDB" id="9815602at2"/>
<evidence type="ECO:0000313" key="6">
    <source>
        <dbReference type="EMBL" id="RHN11085.1"/>
    </source>
</evidence>
<dbReference type="Pfam" id="PF09084">
    <property type="entry name" value="NMT1"/>
    <property type="match status" value="1"/>
</dbReference>
<name>A0A3R6H1L8_9FIRM</name>
<feature type="chain" id="PRO_5018671673" evidence="4">
    <location>
        <begin position="29"/>
        <end position="349"/>
    </location>
</feature>
<evidence type="ECO:0000256" key="1">
    <source>
        <dbReference type="ARBA" id="ARBA00004418"/>
    </source>
</evidence>
<dbReference type="GO" id="GO:0042597">
    <property type="term" value="C:periplasmic space"/>
    <property type="evidence" value="ECO:0007669"/>
    <property type="project" value="UniProtKB-SubCell"/>
</dbReference>
<keyword evidence="3 4" id="KW-0732">Signal</keyword>
<feature type="domain" description="SsuA/THI5-like" evidence="5">
    <location>
        <begin position="56"/>
        <end position="269"/>
    </location>
</feature>
<evidence type="ECO:0000256" key="3">
    <source>
        <dbReference type="ARBA" id="ARBA00022729"/>
    </source>
</evidence>
<comment type="caution">
    <text evidence="6">The sequence shown here is derived from an EMBL/GenBank/DDBJ whole genome shotgun (WGS) entry which is preliminary data.</text>
</comment>
<evidence type="ECO:0000259" key="5">
    <source>
        <dbReference type="Pfam" id="PF09084"/>
    </source>
</evidence>
<comment type="subcellular location">
    <subcellularLocation>
        <location evidence="1">Periplasm</location>
    </subcellularLocation>
</comment>
<protein>
    <submittedName>
        <fullName evidence="6">ABC transporter substrate-binding protein</fullName>
    </submittedName>
</protein>
<evidence type="ECO:0000256" key="4">
    <source>
        <dbReference type="SAM" id="SignalP"/>
    </source>
</evidence>
<dbReference type="InterPro" id="IPR015168">
    <property type="entry name" value="SsuA/THI5"/>
</dbReference>
<dbReference type="PANTHER" id="PTHR30024:SF47">
    <property type="entry name" value="TAURINE-BINDING PERIPLASMIC PROTEIN"/>
    <property type="match status" value="1"/>
</dbReference>
<proteinExistence type="inferred from homology"/>
<comment type="similarity">
    <text evidence="2">Belongs to the bacterial solute-binding protein SsuA/TauA family.</text>
</comment>
<organism evidence="6 7">
    <name type="scientific">Roseburia intestinalis</name>
    <dbReference type="NCBI Taxonomy" id="166486"/>
    <lineage>
        <taxon>Bacteria</taxon>
        <taxon>Bacillati</taxon>
        <taxon>Bacillota</taxon>
        <taxon>Clostridia</taxon>
        <taxon>Lachnospirales</taxon>
        <taxon>Lachnospiraceae</taxon>
        <taxon>Roseburia</taxon>
    </lineage>
</organism>
<dbReference type="Proteomes" id="UP000283586">
    <property type="component" value="Unassembled WGS sequence"/>
</dbReference>
<dbReference type="SUPFAM" id="SSF53850">
    <property type="entry name" value="Periplasmic binding protein-like II"/>
    <property type="match status" value="1"/>
</dbReference>
<feature type="signal peptide" evidence="4">
    <location>
        <begin position="1"/>
        <end position="28"/>
    </location>
</feature>
<dbReference type="PROSITE" id="PS51257">
    <property type="entry name" value="PROKAR_LIPOPROTEIN"/>
    <property type="match status" value="1"/>
</dbReference>
<dbReference type="EMBL" id="QRQN01000003">
    <property type="protein sequence ID" value="RHN11085.1"/>
    <property type="molecule type" value="Genomic_DNA"/>
</dbReference>
<gene>
    <name evidence="6" type="ORF">DWZ31_03260</name>
</gene>